<dbReference type="OrthoDB" id="196105at2"/>
<dbReference type="AlphaFoldDB" id="Q0ALH8"/>
<dbReference type="Pfam" id="PF04940">
    <property type="entry name" value="BLUF"/>
    <property type="match status" value="1"/>
</dbReference>
<evidence type="ECO:0000259" key="1">
    <source>
        <dbReference type="PROSITE" id="PS50925"/>
    </source>
</evidence>
<dbReference type="InterPro" id="IPR007024">
    <property type="entry name" value="BLUF_domain"/>
</dbReference>
<sequence length="141" mass="16055">MLLSRLTFFSRRAWKVGADPAARRVLEDILAAGRRNNPARGITGVLVVDDDMFIQVLEGPRARITETFLRIASDPRHCDLVLAGMAEIDERRFDTWQVYVRRLPGDIRWQPWFRSPEVVTSAGFLEQICSAMRSGDVLQPV</sequence>
<dbReference type="Proteomes" id="UP000001964">
    <property type="component" value="Chromosome"/>
</dbReference>
<dbReference type="RefSeq" id="WP_011644509.1">
    <property type="nucleotide sequence ID" value="NC_008347.1"/>
</dbReference>
<evidence type="ECO:0000313" key="2">
    <source>
        <dbReference type="EMBL" id="ABI66865.1"/>
    </source>
</evidence>
<evidence type="ECO:0000313" key="3">
    <source>
        <dbReference type="Proteomes" id="UP000001964"/>
    </source>
</evidence>
<dbReference type="STRING" id="394221.Mmar10_2579"/>
<gene>
    <name evidence="2" type="ordered locus">Mmar10_2579</name>
</gene>
<dbReference type="GO" id="GO:0009882">
    <property type="term" value="F:blue light photoreceptor activity"/>
    <property type="evidence" value="ECO:0007669"/>
    <property type="project" value="InterPro"/>
</dbReference>
<organism evidence="2 3">
    <name type="scientific">Maricaulis maris (strain MCS10)</name>
    <name type="common">Caulobacter maris</name>
    <dbReference type="NCBI Taxonomy" id="394221"/>
    <lineage>
        <taxon>Bacteria</taxon>
        <taxon>Pseudomonadati</taxon>
        <taxon>Pseudomonadota</taxon>
        <taxon>Alphaproteobacteria</taxon>
        <taxon>Maricaulales</taxon>
        <taxon>Maricaulaceae</taxon>
        <taxon>Maricaulis</taxon>
    </lineage>
</organism>
<dbReference type="EMBL" id="CP000449">
    <property type="protein sequence ID" value="ABI66865.1"/>
    <property type="molecule type" value="Genomic_DNA"/>
</dbReference>
<feature type="domain" description="BLUF" evidence="1">
    <location>
        <begin position="3"/>
        <end position="99"/>
    </location>
</feature>
<dbReference type="KEGG" id="mmr:Mmar10_2579"/>
<dbReference type="SMART" id="SM01034">
    <property type="entry name" value="BLUF"/>
    <property type="match status" value="1"/>
</dbReference>
<dbReference type="PROSITE" id="PS50925">
    <property type="entry name" value="BLUF"/>
    <property type="match status" value="1"/>
</dbReference>
<dbReference type="SUPFAM" id="SSF54975">
    <property type="entry name" value="Acylphosphatase/BLUF domain-like"/>
    <property type="match status" value="1"/>
</dbReference>
<dbReference type="Gene3D" id="3.30.70.100">
    <property type="match status" value="1"/>
</dbReference>
<dbReference type="eggNOG" id="COG3804">
    <property type="taxonomic scope" value="Bacteria"/>
</dbReference>
<dbReference type="HOGENOM" id="CLU_1823044_0_0_5"/>
<dbReference type="InterPro" id="IPR036046">
    <property type="entry name" value="Acylphosphatase-like_dom_sf"/>
</dbReference>
<protein>
    <submittedName>
        <fullName evidence="2">BLUF domain protein</fullName>
    </submittedName>
</protein>
<dbReference type="GO" id="GO:0071949">
    <property type="term" value="F:FAD binding"/>
    <property type="evidence" value="ECO:0007669"/>
    <property type="project" value="InterPro"/>
</dbReference>
<reference evidence="2 3" key="1">
    <citation type="submission" date="2006-08" db="EMBL/GenBank/DDBJ databases">
        <title>Complete sequence of Maricaulis maris MCS10.</title>
        <authorList>
            <consortium name="US DOE Joint Genome Institute"/>
            <person name="Copeland A."/>
            <person name="Lucas S."/>
            <person name="Lapidus A."/>
            <person name="Barry K."/>
            <person name="Detter J.C."/>
            <person name="Glavina del Rio T."/>
            <person name="Hammon N."/>
            <person name="Israni S."/>
            <person name="Dalin E."/>
            <person name="Tice H."/>
            <person name="Pitluck S."/>
            <person name="Saunders E."/>
            <person name="Brettin T."/>
            <person name="Bruce D."/>
            <person name="Han C."/>
            <person name="Tapia R."/>
            <person name="Gilna P."/>
            <person name="Schmutz J."/>
            <person name="Larimer F."/>
            <person name="Land M."/>
            <person name="Hauser L."/>
            <person name="Kyrpides N."/>
            <person name="Mikhailova N."/>
            <person name="Viollier P."/>
            <person name="Stephens C."/>
            <person name="Richardson P."/>
        </authorList>
    </citation>
    <scope>NUCLEOTIDE SEQUENCE [LARGE SCALE GENOMIC DNA]</scope>
    <source>
        <strain evidence="2 3">MCS10</strain>
    </source>
</reference>
<name>Q0ALH8_MARMM</name>
<keyword evidence="3" id="KW-1185">Reference proteome</keyword>
<proteinExistence type="predicted"/>
<accession>Q0ALH8</accession>